<feature type="domain" description="Ribosome maturation factor RimM PRC barrel" evidence="8">
    <location>
        <begin position="99"/>
        <end position="166"/>
    </location>
</feature>
<evidence type="ECO:0000256" key="1">
    <source>
        <dbReference type="ARBA" id="ARBA00022490"/>
    </source>
</evidence>
<comment type="function">
    <text evidence="5">An accessory protein needed during the final step in the assembly of 30S ribosomal subunit, possibly for assembly of the head region. Essential for efficient processing of 16S rRNA. May be needed both before and after RbfA during the maturation of 16S rRNA. It has affinity for free ribosomal 30S subunits but not for 70S ribosomes.</text>
</comment>
<dbReference type="RefSeq" id="WP_152194991.1">
    <property type="nucleotide sequence ID" value="NZ_VUKD01000002.1"/>
</dbReference>
<evidence type="ECO:0000313" key="9">
    <source>
        <dbReference type="EMBL" id="MPV38214.1"/>
    </source>
</evidence>
<dbReference type="InterPro" id="IPR036976">
    <property type="entry name" value="RimM_N_sf"/>
</dbReference>
<reference evidence="9 10" key="1">
    <citation type="submission" date="2019-10" db="EMBL/GenBank/DDBJ databases">
        <title>Georgenia wutianyii sp. nov. and Georgenia yuyongxinii sp. nov. isolated from plateau pika (Ochotona curzoniae) in the Qinghai-Tibet plateau of China.</title>
        <authorList>
            <person name="Tian Z."/>
        </authorList>
    </citation>
    <scope>NUCLEOTIDE SEQUENCE [LARGE SCALE GENOMIC DNA]</scope>
    <source>
        <strain evidence="9 10">JCM 19765</strain>
    </source>
</reference>
<comment type="similarity">
    <text evidence="5">Belongs to the RimM family.</text>
</comment>
<sequence>MLLTVAIIGAPHGLRGEVRLDVRTDDPDRRLAVGNVLETEPADAGPLTVARARVTPDGAVYVIFGEARDRTAAEALKGVRLVVESDEDDADDDEGWYAHELVGLRVLHVDGRGLGTVADLEQLPAHDVLVVTEPDGNEARVPFVEAIVLGVDAGAGTVTVDPPRGLFAADPVDEEDLDGPDGDA</sequence>
<dbReference type="InterPro" id="IPR009000">
    <property type="entry name" value="Transl_B-barrel_sf"/>
</dbReference>
<name>A0A6N7ESR7_9MICO</name>
<proteinExistence type="inferred from homology"/>
<feature type="domain" description="RimM N-terminal" evidence="7">
    <location>
        <begin position="5"/>
        <end position="86"/>
    </location>
</feature>
<dbReference type="AlphaFoldDB" id="A0A6N7ESR7"/>
<dbReference type="Pfam" id="PF24986">
    <property type="entry name" value="PRC_RimM"/>
    <property type="match status" value="1"/>
</dbReference>
<evidence type="ECO:0000259" key="7">
    <source>
        <dbReference type="Pfam" id="PF01782"/>
    </source>
</evidence>
<dbReference type="EMBL" id="WHPC01000068">
    <property type="protein sequence ID" value="MPV38214.1"/>
    <property type="molecule type" value="Genomic_DNA"/>
</dbReference>
<comment type="subunit">
    <text evidence="5">Binds ribosomal protein uS19.</text>
</comment>
<feature type="compositionally biased region" description="Acidic residues" evidence="6">
    <location>
        <begin position="171"/>
        <end position="184"/>
    </location>
</feature>
<protein>
    <recommendedName>
        <fullName evidence="5">Ribosome maturation factor RimM</fullName>
    </recommendedName>
</protein>
<keyword evidence="4 5" id="KW-0143">Chaperone</keyword>
<dbReference type="Gene3D" id="2.40.30.60">
    <property type="entry name" value="RimM"/>
    <property type="match status" value="1"/>
</dbReference>
<dbReference type="GO" id="GO:0043022">
    <property type="term" value="F:ribosome binding"/>
    <property type="evidence" value="ECO:0007669"/>
    <property type="project" value="InterPro"/>
</dbReference>
<comment type="caution">
    <text evidence="9">The sequence shown here is derived from an EMBL/GenBank/DDBJ whole genome shotgun (WGS) entry which is preliminary data.</text>
</comment>
<accession>A0A6N7ESR7</accession>
<dbReference type="SUPFAM" id="SSF50346">
    <property type="entry name" value="PRC-barrel domain"/>
    <property type="match status" value="1"/>
</dbReference>
<dbReference type="GO" id="GO:0005840">
    <property type="term" value="C:ribosome"/>
    <property type="evidence" value="ECO:0007669"/>
    <property type="project" value="InterPro"/>
</dbReference>
<dbReference type="Proteomes" id="UP000437709">
    <property type="component" value="Unassembled WGS sequence"/>
</dbReference>
<dbReference type="PANTHER" id="PTHR33692:SF1">
    <property type="entry name" value="RIBOSOME MATURATION FACTOR RIMM"/>
    <property type="match status" value="1"/>
</dbReference>
<evidence type="ECO:0000256" key="3">
    <source>
        <dbReference type="ARBA" id="ARBA00022552"/>
    </source>
</evidence>
<evidence type="ECO:0000256" key="6">
    <source>
        <dbReference type="SAM" id="MobiDB-lite"/>
    </source>
</evidence>
<keyword evidence="3 5" id="KW-0698">rRNA processing</keyword>
<dbReference type="InterPro" id="IPR002676">
    <property type="entry name" value="RimM_N"/>
</dbReference>
<dbReference type="InterPro" id="IPR011033">
    <property type="entry name" value="PRC_barrel-like_sf"/>
</dbReference>
<evidence type="ECO:0000256" key="5">
    <source>
        <dbReference type="HAMAP-Rule" id="MF_00014"/>
    </source>
</evidence>
<comment type="domain">
    <text evidence="5">The PRC barrel domain binds ribosomal protein uS19.</text>
</comment>
<dbReference type="NCBIfam" id="TIGR02273">
    <property type="entry name" value="16S_RimM"/>
    <property type="match status" value="1"/>
</dbReference>
<dbReference type="GO" id="GO:0005737">
    <property type="term" value="C:cytoplasm"/>
    <property type="evidence" value="ECO:0007669"/>
    <property type="project" value="UniProtKB-SubCell"/>
</dbReference>
<comment type="subcellular location">
    <subcellularLocation>
        <location evidence="5">Cytoplasm</location>
    </subcellularLocation>
</comment>
<keyword evidence="10" id="KW-1185">Reference proteome</keyword>
<dbReference type="InterPro" id="IPR056792">
    <property type="entry name" value="PRC_RimM"/>
</dbReference>
<evidence type="ECO:0000313" key="10">
    <source>
        <dbReference type="Proteomes" id="UP000437709"/>
    </source>
</evidence>
<dbReference type="SUPFAM" id="SSF50447">
    <property type="entry name" value="Translation proteins"/>
    <property type="match status" value="1"/>
</dbReference>
<gene>
    <name evidence="5 9" type="primary">rimM</name>
    <name evidence="9" type="ORF">GB881_14360</name>
</gene>
<evidence type="ECO:0000256" key="2">
    <source>
        <dbReference type="ARBA" id="ARBA00022517"/>
    </source>
</evidence>
<keyword evidence="2 5" id="KW-0690">Ribosome biogenesis</keyword>
<evidence type="ECO:0000256" key="4">
    <source>
        <dbReference type="ARBA" id="ARBA00023186"/>
    </source>
</evidence>
<dbReference type="GO" id="GO:0042274">
    <property type="term" value="P:ribosomal small subunit biogenesis"/>
    <property type="evidence" value="ECO:0007669"/>
    <property type="project" value="UniProtKB-UniRule"/>
</dbReference>
<keyword evidence="1 5" id="KW-0963">Cytoplasm</keyword>
<dbReference type="InterPro" id="IPR011961">
    <property type="entry name" value="RimM"/>
</dbReference>
<feature type="region of interest" description="Disordered" evidence="6">
    <location>
        <begin position="165"/>
        <end position="184"/>
    </location>
</feature>
<evidence type="ECO:0000259" key="8">
    <source>
        <dbReference type="Pfam" id="PF24986"/>
    </source>
</evidence>
<dbReference type="HAMAP" id="MF_00014">
    <property type="entry name" value="Ribosome_mat_RimM"/>
    <property type="match status" value="1"/>
</dbReference>
<dbReference type="Pfam" id="PF01782">
    <property type="entry name" value="RimM"/>
    <property type="match status" value="1"/>
</dbReference>
<dbReference type="GO" id="GO:0006364">
    <property type="term" value="P:rRNA processing"/>
    <property type="evidence" value="ECO:0007669"/>
    <property type="project" value="UniProtKB-UniRule"/>
</dbReference>
<dbReference type="PANTHER" id="PTHR33692">
    <property type="entry name" value="RIBOSOME MATURATION FACTOR RIMM"/>
    <property type="match status" value="1"/>
</dbReference>
<dbReference type="Gene3D" id="2.30.30.240">
    <property type="entry name" value="PRC-barrel domain"/>
    <property type="match status" value="1"/>
</dbReference>
<organism evidence="9 10">
    <name type="scientific">Georgenia subflava</name>
    <dbReference type="NCBI Taxonomy" id="1622177"/>
    <lineage>
        <taxon>Bacteria</taxon>
        <taxon>Bacillati</taxon>
        <taxon>Actinomycetota</taxon>
        <taxon>Actinomycetes</taxon>
        <taxon>Micrococcales</taxon>
        <taxon>Bogoriellaceae</taxon>
        <taxon>Georgenia</taxon>
    </lineage>
</organism>